<feature type="region of interest" description="Disordered" evidence="1">
    <location>
        <begin position="198"/>
        <end position="230"/>
    </location>
</feature>
<evidence type="ECO:0000313" key="3">
    <source>
        <dbReference type="Proteomes" id="UP001150238"/>
    </source>
</evidence>
<feature type="compositionally biased region" description="Basic and acidic residues" evidence="1">
    <location>
        <begin position="203"/>
        <end position="213"/>
    </location>
</feature>
<gene>
    <name evidence="2" type="ORF">C8J55DRAFT_568971</name>
</gene>
<name>A0A9W9E215_9AGAR</name>
<reference evidence="2" key="2">
    <citation type="journal article" date="2023" name="Proc. Natl. Acad. Sci. U.S.A.">
        <title>A global phylogenomic analysis of the shiitake genus Lentinula.</title>
        <authorList>
            <person name="Sierra-Patev S."/>
            <person name="Min B."/>
            <person name="Naranjo-Ortiz M."/>
            <person name="Looney B."/>
            <person name="Konkel Z."/>
            <person name="Slot J.C."/>
            <person name="Sakamoto Y."/>
            <person name="Steenwyk J.L."/>
            <person name="Rokas A."/>
            <person name="Carro J."/>
            <person name="Camarero S."/>
            <person name="Ferreira P."/>
            <person name="Molpeceres G."/>
            <person name="Ruiz-Duenas F.J."/>
            <person name="Serrano A."/>
            <person name="Henrissat B."/>
            <person name="Drula E."/>
            <person name="Hughes K.W."/>
            <person name="Mata J.L."/>
            <person name="Ishikawa N.K."/>
            <person name="Vargas-Isla R."/>
            <person name="Ushijima S."/>
            <person name="Smith C.A."/>
            <person name="Donoghue J."/>
            <person name="Ahrendt S."/>
            <person name="Andreopoulos W."/>
            <person name="He G."/>
            <person name="LaButti K."/>
            <person name="Lipzen A."/>
            <person name="Ng V."/>
            <person name="Riley R."/>
            <person name="Sandor L."/>
            <person name="Barry K."/>
            <person name="Martinez A.T."/>
            <person name="Xiao Y."/>
            <person name="Gibbons J.G."/>
            <person name="Terashima K."/>
            <person name="Grigoriev I.V."/>
            <person name="Hibbett D."/>
        </authorList>
    </citation>
    <scope>NUCLEOTIDE SEQUENCE</scope>
    <source>
        <strain evidence="2">Sp2 HRB7682 ss15</strain>
    </source>
</reference>
<evidence type="ECO:0000256" key="1">
    <source>
        <dbReference type="SAM" id="MobiDB-lite"/>
    </source>
</evidence>
<proteinExistence type="predicted"/>
<protein>
    <submittedName>
        <fullName evidence="2">Uncharacterized protein</fullName>
    </submittedName>
</protein>
<accession>A0A9W9E215</accession>
<reference evidence="2" key="1">
    <citation type="submission" date="2022-08" db="EMBL/GenBank/DDBJ databases">
        <authorList>
            <consortium name="DOE Joint Genome Institute"/>
            <person name="Min B."/>
            <person name="Riley R."/>
            <person name="Sierra-Patev S."/>
            <person name="Naranjo-Ortiz M."/>
            <person name="Looney B."/>
            <person name="Konkel Z."/>
            <person name="Slot J.C."/>
            <person name="Sakamoto Y."/>
            <person name="Steenwyk J.L."/>
            <person name="Rokas A."/>
            <person name="Carro J."/>
            <person name="Camarero S."/>
            <person name="Ferreira P."/>
            <person name="Molpeceres G."/>
            <person name="Ruiz-Duenas F.J."/>
            <person name="Serrano A."/>
            <person name="Henrissat B."/>
            <person name="Drula E."/>
            <person name="Hughes K.W."/>
            <person name="Mata J.L."/>
            <person name="Ishikawa N.K."/>
            <person name="Vargas-Isla R."/>
            <person name="Ushijima S."/>
            <person name="Smith C.A."/>
            <person name="Ahrendt S."/>
            <person name="Andreopoulos W."/>
            <person name="He G."/>
            <person name="Labutti K."/>
            <person name="Lipzen A."/>
            <person name="Ng V."/>
            <person name="Sandor L."/>
            <person name="Barry K."/>
            <person name="Martinez A.T."/>
            <person name="Xiao Y."/>
            <person name="Gibbons J.G."/>
            <person name="Terashima K."/>
            <person name="Hibbett D.S."/>
            <person name="Grigoriev I.V."/>
        </authorList>
    </citation>
    <scope>NUCLEOTIDE SEQUENCE</scope>
    <source>
        <strain evidence="2">Sp2 HRB7682 ss15</strain>
    </source>
</reference>
<comment type="caution">
    <text evidence="2">The sequence shown here is derived from an EMBL/GenBank/DDBJ whole genome shotgun (WGS) entry which is preliminary data.</text>
</comment>
<dbReference type="Proteomes" id="UP001150238">
    <property type="component" value="Unassembled WGS sequence"/>
</dbReference>
<feature type="region of interest" description="Disordered" evidence="1">
    <location>
        <begin position="35"/>
        <end position="63"/>
    </location>
</feature>
<dbReference type="AlphaFoldDB" id="A0A9W9E215"/>
<organism evidence="2 3">
    <name type="scientific">Lentinula lateritia</name>
    <dbReference type="NCBI Taxonomy" id="40482"/>
    <lineage>
        <taxon>Eukaryota</taxon>
        <taxon>Fungi</taxon>
        <taxon>Dikarya</taxon>
        <taxon>Basidiomycota</taxon>
        <taxon>Agaricomycotina</taxon>
        <taxon>Agaricomycetes</taxon>
        <taxon>Agaricomycetidae</taxon>
        <taxon>Agaricales</taxon>
        <taxon>Marasmiineae</taxon>
        <taxon>Omphalotaceae</taxon>
        <taxon>Lentinula</taxon>
    </lineage>
</organism>
<sequence>MITCKPNVFFNLTISLFNPLSERSKTAIISNNKEWKPEGTEIQGTQKTTGKRKRKDDVPVNTTTKSKRKKDVFRFFGDLAKDIKVAAQDHLILGGIRASHGCRAAQKKDGGWRLKLKFNASIYEKFRGLFQSAVDALPLAEDSTVIGITAASLVSQAAREKDSVDPDVVVFSTQRKITSLNADEDCVYSDVAGFSKRTKRNRGIHEDRSEKKGKSPINPRSSHNKTKEFD</sequence>
<evidence type="ECO:0000313" key="2">
    <source>
        <dbReference type="EMBL" id="KAJ4496254.1"/>
    </source>
</evidence>
<dbReference type="EMBL" id="JANVFS010000001">
    <property type="protein sequence ID" value="KAJ4496254.1"/>
    <property type="molecule type" value="Genomic_DNA"/>
</dbReference>